<evidence type="ECO:0000256" key="8">
    <source>
        <dbReference type="ARBA" id="ARBA00023125"/>
    </source>
</evidence>
<keyword evidence="3" id="KW-0479">Metal-binding</keyword>
<proteinExistence type="inferred from homology"/>
<evidence type="ECO:0000256" key="6">
    <source>
        <dbReference type="ARBA" id="ARBA00022833"/>
    </source>
</evidence>
<dbReference type="GO" id="GO:0003690">
    <property type="term" value="F:double-stranded DNA binding"/>
    <property type="evidence" value="ECO:0007669"/>
    <property type="project" value="UniProtKB-ARBA"/>
</dbReference>
<dbReference type="RefSeq" id="XP_018335289.1">
    <property type="nucleotide sequence ID" value="XM_018479787.1"/>
</dbReference>
<dbReference type="FunFam" id="3.30.160.60:FF:001370">
    <property type="entry name" value="Zinc finger protein"/>
    <property type="match status" value="1"/>
</dbReference>
<keyword evidence="4" id="KW-0677">Repeat</keyword>
<evidence type="ECO:0000256" key="3">
    <source>
        <dbReference type="ARBA" id="ARBA00022723"/>
    </source>
</evidence>
<protein>
    <submittedName>
        <fullName evidence="14">Zinc finger protein 235-like</fullName>
    </submittedName>
</protein>
<dbReference type="PROSITE" id="PS50157">
    <property type="entry name" value="ZINC_FINGER_C2H2_2"/>
    <property type="match status" value="5"/>
</dbReference>
<feature type="domain" description="C2H2-type" evidence="12">
    <location>
        <begin position="220"/>
        <end position="247"/>
    </location>
</feature>
<keyword evidence="10" id="KW-0539">Nucleus</keyword>
<dbReference type="InterPro" id="IPR013087">
    <property type="entry name" value="Znf_C2H2_type"/>
</dbReference>
<evidence type="ECO:0000256" key="4">
    <source>
        <dbReference type="ARBA" id="ARBA00022737"/>
    </source>
</evidence>
<evidence type="ECO:0000313" key="14">
    <source>
        <dbReference type="RefSeq" id="XP_018335289.1"/>
    </source>
</evidence>
<dbReference type="GO" id="GO:0005634">
    <property type="term" value="C:nucleus"/>
    <property type="evidence" value="ECO:0007669"/>
    <property type="project" value="UniProtKB-SubCell"/>
</dbReference>
<keyword evidence="7" id="KW-0805">Transcription regulation</keyword>
<dbReference type="OrthoDB" id="3437960at2759"/>
<comment type="subcellular location">
    <subcellularLocation>
        <location evidence="1">Nucleus</location>
    </subcellularLocation>
</comment>
<evidence type="ECO:0000256" key="10">
    <source>
        <dbReference type="ARBA" id="ARBA00023242"/>
    </source>
</evidence>
<evidence type="ECO:0000256" key="1">
    <source>
        <dbReference type="ARBA" id="ARBA00004123"/>
    </source>
</evidence>
<dbReference type="Pfam" id="PF00096">
    <property type="entry name" value="zf-C2H2"/>
    <property type="match status" value="4"/>
</dbReference>
<evidence type="ECO:0000256" key="2">
    <source>
        <dbReference type="ARBA" id="ARBA00006991"/>
    </source>
</evidence>
<sequence>MQFDTRTKFREHKRTHKKQQTLDDSHYSYTFDSTKDVYNCITCDYECHSIDEIKQHVSLHKDRFTCSTCNVQFEEPYEYATHVNVHTGNIDFKCPLCDAYQTASRNSLLIHINTYHLKRYYYRCNTCGKGFNDCVQFKEHTNNVHQGLRPFKCVVCGKDFVFSTYLHTHQIRNHKVIIDGIIGTNQCYICLRRCANLRTLQRHIKKHENRVNLKRNEKRHLCDICGKRYDVKAKLDTHYRTHTGEKPFACSYCPKSFTKREYLTMHERVHSGEKPYAWFIYEVTPENDLTFATFATPDSRPEGL</sequence>
<evidence type="ECO:0000256" key="9">
    <source>
        <dbReference type="ARBA" id="ARBA00023163"/>
    </source>
</evidence>
<dbReference type="FunFam" id="3.30.160.60:FF:000446">
    <property type="entry name" value="Zinc finger protein"/>
    <property type="match status" value="1"/>
</dbReference>
<dbReference type="SUPFAM" id="SSF57667">
    <property type="entry name" value="beta-beta-alpha zinc fingers"/>
    <property type="match status" value="3"/>
</dbReference>
<keyword evidence="9" id="KW-0804">Transcription</keyword>
<keyword evidence="13" id="KW-1185">Reference proteome</keyword>
<dbReference type="FunFam" id="3.30.160.60:FF:001480">
    <property type="entry name" value="Si:cabz01071911.3"/>
    <property type="match status" value="1"/>
</dbReference>
<evidence type="ECO:0000256" key="5">
    <source>
        <dbReference type="ARBA" id="ARBA00022771"/>
    </source>
</evidence>
<evidence type="ECO:0000259" key="12">
    <source>
        <dbReference type="PROSITE" id="PS50157"/>
    </source>
</evidence>
<dbReference type="GeneID" id="108744159"/>
<feature type="domain" description="C2H2-type" evidence="12">
    <location>
        <begin position="151"/>
        <end position="174"/>
    </location>
</feature>
<organism evidence="13 14">
    <name type="scientific">Agrilus planipennis</name>
    <name type="common">Emerald ash borer</name>
    <name type="synonym">Agrilus marcopoli</name>
    <dbReference type="NCBI Taxonomy" id="224129"/>
    <lineage>
        <taxon>Eukaryota</taxon>
        <taxon>Metazoa</taxon>
        <taxon>Ecdysozoa</taxon>
        <taxon>Arthropoda</taxon>
        <taxon>Hexapoda</taxon>
        <taxon>Insecta</taxon>
        <taxon>Pterygota</taxon>
        <taxon>Neoptera</taxon>
        <taxon>Endopterygota</taxon>
        <taxon>Coleoptera</taxon>
        <taxon>Polyphaga</taxon>
        <taxon>Elateriformia</taxon>
        <taxon>Buprestoidea</taxon>
        <taxon>Buprestidae</taxon>
        <taxon>Agrilinae</taxon>
        <taxon>Agrilus</taxon>
    </lineage>
</organism>
<accession>A0A1W4XH21</accession>
<evidence type="ECO:0000256" key="11">
    <source>
        <dbReference type="PROSITE-ProRule" id="PRU00042"/>
    </source>
</evidence>
<dbReference type="Proteomes" id="UP000192223">
    <property type="component" value="Unplaced"/>
</dbReference>
<dbReference type="GO" id="GO:0008270">
    <property type="term" value="F:zinc ion binding"/>
    <property type="evidence" value="ECO:0007669"/>
    <property type="project" value="UniProtKB-KW"/>
</dbReference>
<dbReference type="PANTHER" id="PTHR24379:SF121">
    <property type="entry name" value="C2H2-TYPE DOMAIN-CONTAINING PROTEIN"/>
    <property type="match status" value="1"/>
</dbReference>
<feature type="domain" description="C2H2-type" evidence="12">
    <location>
        <begin position="248"/>
        <end position="275"/>
    </location>
</feature>
<feature type="domain" description="C2H2-type" evidence="12">
    <location>
        <begin position="122"/>
        <end position="150"/>
    </location>
</feature>
<dbReference type="PANTHER" id="PTHR24379">
    <property type="entry name" value="KRAB AND ZINC FINGER DOMAIN-CONTAINING"/>
    <property type="match status" value="1"/>
</dbReference>
<keyword evidence="5 11" id="KW-0863">Zinc-finger</keyword>
<evidence type="ECO:0000256" key="7">
    <source>
        <dbReference type="ARBA" id="ARBA00023015"/>
    </source>
</evidence>
<dbReference type="InterPro" id="IPR036236">
    <property type="entry name" value="Znf_C2H2_sf"/>
</dbReference>
<feature type="domain" description="C2H2-type" evidence="12">
    <location>
        <begin position="64"/>
        <end position="91"/>
    </location>
</feature>
<keyword evidence="8" id="KW-0238">DNA-binding</keyword>
<name>A0A1W4XH21_AGRPL</name>
<dbReference type="SMART" id="SM00355">
    <property type="entry name" value="ZnF_C2H2"/>
    <property type="match status" value="8"/>
</dbReference>
<reference evidence="14" key="1">
    <citation type="submission" date="2025-08" db="UniProtKB">
        <authorList>
            <consortium name="RefSeq"/>
        </authorList>
    </citation>
    <scope>IDENTIFICATION</scope>
    <source>
        <tissue evidence="14">Entire body</tissue>
    </source>
</reference>
<dbReference type="KEGG" id="apln:108744159"/>
<dbReference type="Gene3D" id="3.30.160.60">
    <property type="entry name" value="Classic Zinc Finger"/>
    <property type="match status" value="5"/>
</dbReference>
<dbReference type="AlphaFoldDB" id="A0A1W4XH21"/>
<comment type="similarity">
    <text evidence="2">Belongs to the krueppel C2H2-type zinc-finger protein family.</text>
</comment>
<dbReference type="STRING" id="224129.A0A1W4XH21"/>
<dbReference type="PROSITE" id="PS00028">
    <property type="entry name" value="ZINC_FINGER_C2H2_1"/>
    <property type="match status" value="6"/>
</dbReference>
<gene>
    <name evidence="14" type="primary">LOC108744159</name>
</gene>
<dbReference type="InParanoid" id="A0A1W4XH21"/>
<evidence type="ECO:0000313" key="13">
    <source>
        <dbReference type="Proteomes" id="UP000192223"/>
    </source>
</evidence>
<keyword evidence="6" id="KW-0862">Zinc</keyword>